<dbReference type="InterPro" id="IPR036465">
    <property type="entry name" value="vWFA_dom_sf"/>
</dbReference>
<dbReference type="PANTHER" id="PTHR39338:SF6">
    <property type="entry name" value="BLL5662 PROTEIN"/>
    <property type="match status" value="1"/>
</dbReference>
<protein>
    <submittedName>
        <fullName evidence="1">VWA domain-containing protein</fullName>
    </submittedName>
</protein>
<proteinExistence type="predicted"/>
<keyword evidence="2" id="KW-1185">Reference proteome</keyword>
<comment type="caution">
    <text evidence="1">The sequence shown here is derived from an EMBL/GenBank/DDBJ whole genome shotgun (WGS) entry which is preliminary data.</text>
</comment>
<accession>A0ABW4LY53</accession>
<dbReference type="Pfam" id="PF05762">
    <property type="entry name" value="VWA_CoxE"/>
    <property type="match status" value="1"/>
</dbReference>
<dbReference type="PIRSF" id="PIRSF010256">
    <property type="entry name" value="CoxE_vWa"/>
    <property type="match status" value="1"/>
</dbReference>
<organism evidence="1 2">
    <name type="scientific">Rhizobium helianthi</name>
    <dbReference type="NCBI Taxonomy" id="1132695"/>
    <lineage>
        <taxon>Bacteria</taxon>
        <taxon>Pseudomonadati</taxon>
        <taxon>Pseudomonadota</taxon>
        <taxon>Alphaproteobacteria</taxon>
        <taxon>Hyphomicrobiales</taxon>
        <taxon>Rhizobiaceae</taxon>
        <taxon>Rhizobium/Agrobacterium group</taxon>
        <taxon>Rhizobium</taxon>
    </lineage>
</organism>
<dbReference type="InterPro" id="IPR008912">
    <property type="entry name" value="Uncharacterised_CoxE"/>
</dbReference>
<dbReference type="SUPFAM" id="SSF53300">
    <property type="entry name" value="vWA-like"/>
    <property type="match status" value="1"/>
</dbReference>
<sequence length="423" mass="47546">MSGLAPRDGAILPPVPPGEGKLAENILHFSRVLRRAGLKTSPQSTLDAVEAARLVGIGSREEFRAALESIFVKRREDVAVFDEAFRLFWRRRDLIEKMIQMMSPRAAATHEKEKPRPAASRVSDALVAKHREAQSEKQVEEIETDARFTASVSEVLRKADFAQMSAAELAEARTIIASLALPLQTVPTRRFTPARCPGRIDARATLRQAMRSGGHILLPKFREVRRREPPLVILIDISGSMSQYSRILLHFCHALMERRRRMHVFLFGTRLTNVTRMLRQRDPDEALAACVNAVEDWSGGTRIGLSLRRFNKEWGRRVLGGGAVVLLMTDGLEREGTEELEAEMDRLHRSARRLIWLNPLLRFDAFEAKAKGILAMIPHVDELRAVHNISSLAELASALGAAGPGRNHDPRRYLEGRDLYART</sequence>
<name>A0ABW4LY53_9HYPH</name>
<evidence type="ECO:0000313" key="1">
    <source>
        <dbReference type="EMBL" id="MFD1744112.1"/>
    </source>
</evidence>
<dbReference type="PANTHER" id="PTHR39338">
    <property type="entry name" value="BLL5662 PROTEIN-RELATED"/>
    <property type="match status" value="1"/>
</dbReference>
<dbReference type="Gene3D" id="3.40.50.410">
    <property type="entry name" value="von Willebrand factor, type A domain"/>
    <property type="match status" value="1"/>
</dbReference>
<dbReference type="Proteomes" id="UP001597322">
    <property type="component" value="Unassembled WGS sequence"/>
</dbReference>
<reference evidence="2" key="1">
    <citation type="journal article" date="2019" name="Int. J. Syst. Evol. Microbiol.">
        <title>The Global Catalogue of Microorganisms (GCM) 10K type strain sequencing project: providing services to taxonomists for standard genome sequencing and annotation.</title>
        <authorList>
            <consortium name="The Broad Institute Genomics Platform"/>
            <consortium name="The Broad Institute Genome Sequencing Center for Infectious Disease"/>
            <person name="Wu L."/>
            <person name="Ma J."/>
        </authorList>
    </citation>
    <scope>NUCLEOTIDE SEQUENCE [LARGE SCALE GENOMIC DNA]</scope>
    <source>
        <strain evidence="2">CG52</strain>
    </source>
</reference>
<dbReference type="InterPro" id="IPR011195">
    <property type="entry name" value="UCP010256"/>
</dbReference>
<dbReference type="EMBL" id="JBHUEQ010000003">
    <property type="protein sequence ID" value="MFD1744112.1"/>
    <property type="molecule type" value="Genomic_DNA"/>
</dbReference>
<gene>
    <name evidence="1" type="ORF">ACFSE1_01435</name>
</gene>
<dbReference type="CDD" id="cd00198">
    <property type="entry name" value="vWFA"/>
    <property type="match status" value="1"/>
</dbReference>
<evidence type="ECO:0000313" key="2">
    <source>
        <dbReference type="Proteomes" id="UP001597322"/>
    </source>
</evidence>
<dbReference type="RefSeq" id="WP_377395482.1">
    <property type="nucleotide sequence ID" value="NZ_JBHUEQ010000003.1"/>
</dbReference>